<dbReference type="Proteomes" id="UP000226037">
    <property type="component" value="Segment"/>
</dbReference>
<reference evidence="4" key="1">
    <citation type="submission" date="2017-08" db="EMBL/GenBank/DDBJ databases">
        <authorList>
            <person name="de Groot N.N."/>
        </authorList>
    </citation>
    <scope>NUCLEOTIDE SEQUENCE [LARGE SCALE GENOMIC DNA]</scope>
</reference>
<accession>A0A249XSE4</accession>
<evidence type="ECO:0000259" key="2">
    <source>
        <dbReference type="PROSITE" id="PS51186"/>
    </source>
</evidence>
<protein>
    <recommendedName>
        <fullName evidence="2">N-acetyltransferase domain-containing protein</fullName>
    </recommendedName>
</protein>
<dbReference type="Gene3D" id="3.40.630.30">
    <property type="match status" value="1"/>
</dbReference>
<dbReference type="Pfam" id="PF00583">
    <property type="entry name" value="Acetyltransf_1"/>
    <property type="match status" value="1"/>
</dbReference>
<dbReference type="SUPFAM" id="SSF55729">
    <property type="entry name" value="Acyl-CoA N-acyltransferases (Nat)"/>
    <property type="match status" value="1"/>
</dbReference>
<dbReference type="GO" id="GO:0016747">
    <property type="term" value="F:acyltransferase activity, transferring groups other than amino-acyl groups"/>
    <property type="evidence" value="ECO:0007669"/>
    <property type="project" value="InterPro"/>
</dbReference>
<evidence type="ECO:0000313" key="3">
    <source>
        <dbReference type="EMBL" id="ASZ74659.1"/>
    </source>
</evidence>
<gene>
    <name evidence="3" type="ORF">SEA_PHABBA_84</name>
</gene>
<organism evidence="3 4">
    <name type="scientific">Mycobacterium phage Phabba</name>
    <dbReference type="NCBI Taxonomy" id="2027899"/>
    <lineage>
        <taxon>Viruses</taxon>
        <taxon>Duplodnaviria</taxon>
        <taxon>Heunggongvirae</taxon>
        <taxon>Uroviricota</taxon>
        <taxon>Caudoviricetes</taxon>
        <taxon>Ceeclamvirinae</taxon>
        <taxon>Myrnavirus</taxon>
        <taxon>Myrnavirus phabba</taxon>
        <taxon>Myranavirus phabba</taxon>
    </lineage>
</organism>
<feature type="domain" description="N-acetyltransferase" evidence="2">
    <location>
        <begin position="1"/>
        <end position="158"/>
    </location>
</feature>
<dbReference type="InterPro" id="IPR000182">
    <property type="entry name" value="GNAT_dom"/>
</dbReference>
<keyword evidence="4" id="KW-1185">Reference proteome</keyword>
<name>A0A249XSE4_9CAUD</name>
<evidence type="ECO:0000313" key="4">
    <source>
        <dbReference type="Proteomes" id="UP000226037"/>
    </source>
</evidence>
<dbReference type="PROSITE" id="PS51186">
    <property type="entry name" value="GNAT"/>
    <property type="match status" value="1"/>
</dbReference>
<evidence type="ECO:0000256" key="1">
    <source>
        <dbReference type="SAM" id="MobiDB-lite"/>
    </source>
</evidence>
<feature type="region of interest" description="Disordered" evidence="1">
    <location>
        <begin position="193"/>
        <end position="226"/>
    </location>
</feature>
<dbReference type="EMBL" id="MF668280">
    <property type="protein sequence ID" value="ASZ74659.1"/>
    <property type="molecule type" value="Genomic_DNA"/>
</dbReference>
<proteinExistence type="predicted"/>
<sequence length="226" mass="25414">MSWGFWGLHQAGANGDLPPLKFEPFDTMWSNGIMARHAHDDRPVGHLHWHPDGEIDSITVHPDLQRRGIGTAMLKHAQDNPHIYESSYPVRHSSHFSAAGRAWAQSDPDYHDPGDQNVTKADDDVSNWGYTAMGEEGYTPLHVPYTGQNEERMKSNLTPGFHDMADPERGRNGVVGDRVADLRRAAIDGAWPKQWRGKQPSGVAWDKRWSPNHPQHDPVTAPWQNA</sequence>
<dbReference type="CDD" id="cd04301">
    <property type="entry name" value="NAT_SF"/>
    <property type="match status" value="1"/>
</dbReference>
<dbReference type="InterPro" id="IPR016181">
    <property type="entry name" value="Acyl_CoA_acyltransferase"/>
</dbReference>